<evidence type="ECO:0000256" key="6">
    <source>
        <dbReference type="ARBA" id="ARBA00023239"/>
    </source>
</evidence>
<proteinExistence type="inferred from homology"/>
<name>A0ABS9ABA4_9GAMM</name>
<comment type="similarity">
    <text evidence="2 8">Belongs to the beta-class carbonic anhydrase family.</text>
</comment>
<evidence type="ECO:0000313" key="10">
    <source>
        <dbReference type="Proteomes" id="UP001320122"/>
    </source>
</evidence>
<evidence type="ECO:0000313" key="9">
    <source>
        <dbReference type="EMBL" id="MCE8019060.1"/>
    </source>
</evidence>
<keyword evidence="4" id="KW-0479">Metal-binding</keyword>
<reference evidence="9 10" key="1">
    <citation type="journal article" date="2021" name="Front. Microbiol.">
        <title>Aerobic Denitrification and Heterotrophic Sulfur Oxidation in the Genus Halomonas Revealed by Six Novel Species Characterizations and Genome-Based Analysis.</title>
        <authorList>
            <person name="Wang L."/>
            <person name="Shao Z."/>
        </authorList>
    </citation>
    <scope>NUCLEOTIDE SEQUENCE [LARGE SCALE GENOMIC DNA]</scope>
    <source>
        <strain evidence="9 10">MCCC 1A11036</strain>
    </source>
</reference>
<dbReference type="NCBIfam" id="NF007756">
    <property type="entry name" value="PRK10437.1"/>
    <property type="match status" value="1"/>
</dbReference>
<comment type="function">
    <text evidence="8">Reversible hydration of carbon dioxide.</text>
</comment>
<evidence type="ECO:0000256" key="4">
    <source>
        <dbReference type="ARBA" id="ARBA00022723"/>
    </source>
</evidence>
<dbReference type="PANTHER" id="PTHR11002">
    <property type="entry name" value="CARBONIC ANHYDRASE"/>
    <property type="match status" value="1"/>
</dbReference>
<dbReference type="CDD" id="cd00883">
    <property type="entry name" value="beta_CA_cladeA"/>
    <property type="match status" value="1"/>
</dbReference>
<evidence type="ECO:0000256" key="5">
    <source>
        <dbReference type="ARBA" id="ARBA00022833"/>
    </source>
</evidence>
<dbReference type="InterPro" id="IPR036874">
    <property type="entry name" value="Carbonic_anhydrase_sf"/>
</dbReference>
<dbReference type="InterPro" id="IPR001765">
    <property type="entry name" value="Carbonic_anhydrase"/>
</dbReference>
<keyword evidence="5 8" id="KW-0862">Zinc</keyword>
<dbReference type="EMBL" id="JABFTT010000002">
    <property type="protein sequence ID" value="MCE8019060.1"/>
    <property type="molecule type" value="Genomic_DNA"/>
</dbReference>
<keyword evidence="6 8" id="KW-0456">Lyase</keyword>
<dbReference type="SMART" id="SM00947">
    <property type="entry name" value="Pro_CA"/>
    <property type="match status" value="1"/>
</dbReference>
<sequence>MDKEIATLLDNNRAWAERMCEEDTDYFTRLSRQQNPDYLWIGCSDSRVPANQIVSLPPGEVFVHRNVANLLHHNDLNALSVLQYAVEVLQVRHIMVVGHYGCGGVKAAVGGGDNGMVDIWLHSVRELYQQHRHTLAELPLDDQVDRMCELNVKAQVMNLCRTKIIQHAWQRGQALWIHGWVYGLVDGRIKDLECTVKGLDQVATLYRIDRIEATPDAS</sequence>
<evidence type="ECO:0000256" key="8">
    <source>
        <dbReference type="RuleBase" id="RU003956"/>
    </source>
</evidence>
<evidence type="ECO:0000256" key="7">
    <source>
        <dbReference type="ARBA" id="ARBA00048348"/>
    </source>
</evidence>
<dbReference type="InterPro" id="IPR015892">
    <property type="entry name" value="Carbonic_anhydrase_CS"/>
</dbReference>
<keyword evidence="10" id="KW-1185">Reference proteome</keyword>
<dbReference type="SUPFAM" id="SSF53056">
    <property type="entry name" value="beta-carbonic anhydrase, cab"/>
    <property type="match status" value="1"/>
</dbReference>
<dbReference type="Proteomes" id="UP001320122">
    <property type="component" value="Unassembled WGS sequence"/>
</dbReference>
<comment type="catalytic activity">
    <reaction evidence="7 8">
        <text>hydrogencarbonate + H(+) = CO2 + H2O</text>
        <dbReference type="Rhea" id="RHEA:10748"/>
        <dbReference type="ChEBI" id="CHEBI:15377"/>
        <dbReference type="ChEBI" id="CHEBI:15378"/>
        <dbReference type="ChEBI" id="CHEBI:16526"/>
        <dbReference type="ChEBI" id="CHEBI:17544"/>
        <dbReference type="EC" id="4.2.1.1"/>
    </reaction>
</comment>
<comment type="caution">
    <text evidence="9">The sequence shown here is derived from an EMBL/GenBank/DDBJ whole genome shotgun (WGS) entry which is preliminary data.</text>
</comment>
<accession>A0ABS9ABA4</accession>
<evidence type="ECO:0000256" key="3">
    <source>
        <dbReference type="ARBA" id="ARBA00012925"/>
    </source>
</evidence>
<protein>
    <recommendedName>
        <fullName evidence="3 8">Carbonic anhydrase</fullName>
        <ecNumber evidence="3 8">4.2.1.1</ecNumber>
    </recommendedName>
    <alternativeName>
        <fullName evidence="8">Carbonate dehydratase</fullName>
    </alternativeName>
</protein>
<gene>
    <name evidence="9" type="primary">can</name>
    <name evidence="9" type="ORF">HOP51_02845</name>
</gene>
<comment type="cofactor">
    <cofactor evidence="1">
        <name>Zn(2+)</name>
        <dbReference type="ChEBI" id="CHEBI:29105"/>
    </cofactor>
</comment>
<dbReference type="PANTHER" id="PTHR11002:SF76">
    <property type="entry name" value="CARBONIC ANHYDRASE"/>
    <property type="match status" value="1"/>
</dbReference>
<evidence type="ECO:0000256" key="2">
    <source>
        <dbReference type="ARBA" id="ARBA00006217"/>
    </source>
</evidence>
<dbReference type="RefSeq" id="WP_234272436.1">
    <property type="nucleotide sequence ID" value="NZ_JABFTT010000002.1"/>
</dbReference>
<organism evidence="9 10">
    <name type="scientific">Billgrantia zhangzhouensis</name>
    <dbReference type="NCBI Taxonomy" id="2733481"/>
    <lineage>
        <taxon>Bacteria</taxon>
        <taxon>Pseudomonadati</taxon>
        <taxon>Pseudomonadota</taxon>
        <taxon>Gammaproteobacteria</taxon>
        <taxon>Oceanospirillales</taxon>
        <taxon>Halomonadaceae</taxon>
        <taxon>Billgrantia</taxon>
    </lineage>
</organism>
<dbReference type="EC" id="4.2.1.1" evidence="3 8"/>
<dbReference type="Gene3D" id="3.40.1050.10">
    <property type="entry name" value="Carbonic anhydrase"/>
    <property type="match status" value="1"/>
</dbReference>
<dbReference type="Pfam" id="PF00484">
    <property type="entry name" value="Pro_CA"/>
    <property type="match status" value="1"/>
</dbReference>
<dbReference type="PROSITE" id="PS00704">
    <property type="entry name" value="PROK_CO2_ANHYDRASE_1"/>
    <property type="match status" value="1"/>
</dbReference>
<evidence type="ECO:0000256" key="1">
    <source>
        <dbReference type="ARBA" id="ARBA00001947"/>
    </source>
</evidence>
<dbReference type="PROSITE" id="PS00705">
    <property type="entry name" value="PROK_CO2_ANHYDRASE_2"/>
    <property type="match status" value="1"/>
</dbReference>